<feature type="compositionally biased region" description="Polar residues" evidence="2">
    <location>
        <begin position="114"/>
        <end position="144"/>
    </location>
</feature>
<sequence>DEKEMLNQKRKEDYFVEKSKKEELMKQKAESDQSRLQQYQRKADDLYQITRSAAESKEISKQRVIIETAKENEKEAKAFIDKRENCEKELQRMLREEQEILDRIKTKREERLGMQQTIRGFQRGNFSPSMAASWRSSRTQQNTIRKPRGPSGSGTRAGSPASRPPRPKK</sequence>
<evidence type="ECO:0000313" key="3">
    <source>
        <dbReference type="EMBL" id="KAA6364911.1"/>
    </source>
</evidence>
<dbReference type="EMBL" id="SNRW01021075">
    <property type="protein sequence ID" value="KAA6364911.1"/>
    <property type="molecule type" value="Genomic_DNA"/>
</dbReference>
<reference evidence="3 4" key="1">
    <citation type="submission" date="2019-03" db="EMBL/GenBank/DDBJ databases">
        <title>Single cell metagenomics reveals metabolic interactions within the superorganism composed of flagellate Streblomastix strix and complex community of Bacteroidetes bacteria on its surface.</title>
        <authorList>
            <person name="Treitli S.C."/>
            <person name="Kolisko M."/>
            <person name="Husnik F."/>
            <person name="Keeling P."/>
            <person name="Hampl V."/>
        </authorList>
    </citation>
    <scope>NUCLEOTIDE SEQUENCE [LARGE SCALE GENOMIC DNA]</scope>
    <source>
        <strain evidence="3">ST1C</strain>
    </source>
</reference>
<gene>
    <name evidence="3" type="ORF">EZS28_039561</name>
</gene>
<proteinExistence type="predicted"/>
<keyword evidence="1" id="KW-0175">Coiled coil</keyword>
<feature type="region of interest" description="Disordered" evidence="2">
    <location>
        <begin position="113"/>
        <end position="169"/>
    </location>
</feature>
<organism evidence="3 4">
    <name type="scientific">Streblomastix strix</name>
    <dbReference type="NCBI Taxonomy" id="222440"/>
    <lineage>
        <taxon>Eukaryota</taxon>
        <taxon>Metamonada</taxon>
        <taxon>Preaxostyla</taxon>
        <taxon>Oxymonadida</taxon>
        <taxon>Streblomastigidae</taxon>
        <taxon>Streblomastix</taxon>
    </lineage>
</organism>
<comment type="caution">
    <text evidence="3">The sequence shown here is derived from an EMBL/GenBank/DDBJ whole genome shotgun (WGS) entry which is preliminary data.</text>
</comment>
<dbReference type="AlphaFoldDB" id="A0A5J4U4K2"/>
<evidence type="ECO:0000256" key="2">
    <source>
        <dbReference type="SAM" id="MobiDB-lite"/>
    </source>
</evidence>
<accession>A0A5J4U4K2</accession>
<protein>
    <submittedName>
        <fullName evidence="3">Uncharacterized protein</fullName>
    </submittedName>
</protein>
<evidence type="ECO:0000313" key="4">
    <source>
        <dbReference type="Proteomes" id="UP000324800"/>
    </source>
</evidence>
<feature type="coiled-coil region" evidence="1">
    <location>
        <begin position="69"/>
        <end position="110"/>
    </location>
</feature>
<name>A0A5J4U4K2_9EUKA</name>
<feature type="non-terminal residue" evidence="3">
    <location>
        <position position="1"/>
    </location>
</feature>
<dbReference type="Proteomes" id="UP000324800">
    <property type="component" value="Unassembled WGS sequence"/>
</dbReference>
<evidence type="ECO:0000256" key="1">
    <source>
        <dbReference type="SAM" id="Coils"/>
    </source>
</evidence>